<keyword evidence="4" id="KW-0238">DNA-binding</keyword>
<keyword evidence="6" id="KW-0539">Nucleus</keyword>
<dbReference type="SUPFAM" id="SSF55021">
    <property type="entry name" value="ACT-like"/>
    <property type="match status" value="1"/>
</dbReference>
<accession>A0AAN7LSH1</accession>
<dbReference type="Pfam" id="PF00010">
    <property type="entry name" value="HLH"/>
    <property type="match status" value="1"/>
</dbReference>
<evidence type="ECO:0000256" key="2">
    <source>
        <dbReference type="ARBA" id="ARBA00011738"/>
    </source>
</evidence>
<dbReference type="GO" id="GO:0043565">
    <property type="term" value="F:sequence-specific DNA binding"/>
    <property type="evidence" value="ECO:0007669"/>
    <property type="project" value="TreeGrafter"/>
</dbReference>
<dbReference type="PANTHER" id="PTHR31945:SF26">
    <property type="entry name" value="TRANSCRIPTION FACTOR BHLH35"/>
    <property type="match status" value="1"/>
</dbReference>
<comment type="caution">
    <text evidence="9">The sequence shown here is derived from an EMBL/GenBank/DDBJ whole genome shotgun (WGS) entry which is preliminary data.</text>
</comment>
<dbReference type="InterPro" id="IPR002912">
    <property type="entry name" value="ACT_dom"/>
</dbReference>
<dbReference type="GO" id="GO:0003700">
    <property type="term" value="F:DNA-binding transcription factor activity"/>
    <property type="evidence" value="ECO:0007669"/>
    <property type="project" value="TreeGrafter"/>
</dbReference>
<dbReference type="PROSITE" id="PS50888">
    <property type="entry name" value="BHLH"/>
    <property type="match status" value="1"/>
</dbReference>
<evidence type="ECO:0000256" key="1">
    <source>
        <dbReference type="ARBA" id="ARBA00004123"/>
    </source>
</evidence>
<evidence type="ECO:0000313" key="9">
    <source>
        <dbReference type="EMBL" id="KAK4791696.1"/>
    </source>
</evidence>
<dbReference type="PANTHER" id="PTHR31945">
    <property type="entry name" value="TRANSCRIPTION FACTOR SCREAM2-RELATED"/>
    <property type="match status" value="1"/>
</dbReference>
<feature type="domain" description="ACT" evidence="8">
    <location>
        <begin position="187"/>
        <end position="259"/>
    </location>
</feature>
<comment type="subcellular location">
    <subcellularLocation>
        <location evidence="1">Nucleus</location>
    </subcellularLocation>
</comment>
<feature type="domain" description="BHLH" evidence="7">
    <location>
        <begin position="46"/>
        <end position="95"/>
    </location>
</feature>
<dbReference type="EMBL" id="JAXQNO010000009">
    <property type="protein sequence ID" value="KAK4791696.1"/>
    <property type="molecule type" value="Genomic_DNA"/>
</dbReference>
<name>A0AAN7LSH1_TRANT</name>
<evidence type="ECO:0000256" key="5">
    <source>
        <dbReference type="ARBA" id="ARBA00023163"/>
    </source>
</evidence>
<dbReference type="GO" id="GO:0005634">
    <property type="term" value="C:nucleus"/>
    <property type="evidence" value="ECO:0007669"/>
    <property type="project" value="UniProtKB-SubCell"/>
</dbReference>
<keyword evidence="5" id="KW-0804">Transcription</keyword>
<comment type="subunit">
    <text evidence="2">Homodimer.</text>
</comment>
<dbReference type="PROSITE" id="PS51671">
    <property type="entry name" value="ACT"/>
    <property type="match status" value="1"/>
</dbReference>
<evidence type="ECO:0000313" key="10">
    <source>
        <dbReference type="Proteomes" id="UP001346149"/>
    </source>
</evidence>
<protein>
    <submittedName>
        <fullName evidence="9">Uncharacterized protein</fullName>
    </submittedName>
</protein>
<dbReference type="InterPro" id="IPR051358">
    <property type="entry name" value="TF_AMS/ICE1/BHLH6-like"/>
</dbReference>
<gene>
    <name evidence="9" type="ORF">SAY86_032109</name>
</gene>
<dbReference type="Gene3D" id="4.10.280.10">
    <property type="entry name" value="Helix-loop-helix DNA-binding domain"/>
    <property type="match status" value="1"/>
</dbReference>
<dbReference type="FunFam" id="4.10.280.10:FF:000096">
    <property type="entry name" value="Basic helix-loop-helix (BHLH) DNA-binding superfamily protein"/>
    <property type="match status" value="1"/>
</dbReference>
<dbReference type="Pfam" id="PF22754">
    <property type="entry name" value="bHLH-TF_ACT-like_plant"/>
    <property type="match status" value="1"/>
</dbReference>
<dbReference type="GO" id="GO:0046983">
    <property type="term" value="F:protein dimerization activity"/>
    <property type="evidence" value="ECO:0007669"/>
    <property type="project" value="InterPro"/>
</dbReference>
<evidence type="ECO:0000259" key="8">
    <source>
        <dbReference type="PROSITE" id="PS51671"/>
    </source>
</evidence>
<dbReference type="Proteomes" id="UP001346149">
    <property type="component" value="Unassembled WGS sequence"/>
</dbReference>
<reference evidence="9 10" key="1">
    <citation type="journal article" date="2023" name="Hortic Res">
        <title>Pangenome of water caltrop reveals structural variations and asymmetric subgenome divergence after allopolyploidization.</title>
        <authorList>
            <person name="Zhang X."/>
            <person name="Chen Y."/>
            <person name="Wang L."/>
            <person name="Yuan Y."/>
            <person name="Fang M."/>
            <person name="Shi L."/>
            <person name="Lu R."/>
            <person name="Comes H.P."/>
            <person name="Ma Y."/>
            <person name="Chen Y."/>
            <person name="Huang G."/>
            <person name="Zhou Y."/>
            <person name="Zheng Z."/>
            <person name="Qiu Y."/>
        </authorList>
    </citation>
    <scope>NUCLEOTIDE SEQUENCE [LARGE SCALE GENOMIC DNA]</scope>
    <source>
        <strain evidence="9">F231</strain>
    </source>
</reference>
<sequence length="266" mass="30054">MDNGDEFYNHWETNMFHKSKEEFDRWVDEALSGYYDSSSPDGWTSSTASKNIVSERNRRKKFNDRLFALRAVVPNISKMDKASIIKDAIDYIQELHEQEKRIQAEILELESGKTGGGGDGRSYHHDHHAAGGGELYGVDLDQDLPLYSRSKKKRTNLGYDSCGGSTMASSIEDLELRVTYMGERTVVVSLTCIQRTDTMVKLCEVFESLKLKIITANITTFSGRLFKTVFIEADEDEKEQLKAKIETAMAALDYLDSPMTCDGIID</sequence>
<dbReference type="InterPro" id="IPR045865">
    <property type="entry name" value="ACT-like_dom_sf"/>
</dbReference>
<keyword evidence="10" id="KW-1185">Reference proteome</keyword>
<evidence type="ECO:0000259" key="7">
    <source>
        <dbReference type="PROSITE" id="PS50888"/>
    </source>
</evidence>
<dbReference type="SMART" id="SM00353">
    <property type="entry name" value="HLH"/>
    <property type="match status" value="1"/>
</dbReference>
<dbReference type="InterPro" id="IPR054502">
    <property type="entry name" value="bHLH-TF_ACT-like_plant"/>
</dbReference>
<proteinExistence type="predicted"/>
<dbReference type="InterPro" id="IPR011598">
    <property type="entry name" value="bHLH_dom"/>
</dbReference>
<evidence type="ECO:0000256" key="6">
    <source>
        <dbReference type="ARBA" id="ARBA00023242"/>
    </source>
</evidence>
<evidence type="ECO:0000256" key="3">
    <source>
        <dbReference type="ARBA" id="ARBA00023015"/>
    </source>
</evidence>
<organism evidence="9 10">
    <name type="scientific">Trapa natans</name>
    <name type="common">Water chestnut</name>
    <dbReference type="NCBI Taxonomy" id="22666"/>
    <lineage>
        <taxon>Eukaryota</taxon>
        <taxon>Viridiplantae</taxon>
        <taxon>Streptophyta</taxon>
        <taxon>Embryophyta</taxon>
        <taxon>Tracheophyta</taxon>
        <taxon>Spermatophyta</taxon>
        <taxon>Magnoliopsida</taxon>
        <taxon>eudicotyledons</taxon>
        <taxon>Gunneridae</taxon>
        <taxon>Pentapetalae</taxon>
        <taxon>rosids</taxon>
        <taxon>malvids</taxon>
        <taxon>Myrtales</taxon>
        <taxon>Lythraceae</taxon>
        <taxon>Trapa</taxon>
    </lineage>
</organism>
<dbReference type="AlphaFoldDB" id="A0AAN7LSH1"/>
<evidence type="ECO:0000256" key="4">
    <source>
        <dbReference type="ARBA" id="ARBA00023125"/>
    </source>
</evidence>
<keyword evidence="3" id="KW-0805">Transcription regulation</keyword>
<dbReference type="InterPro" id="IPR036638">
    <property type="entry name" value="HLH_DNA-bd_sf"/>
</dbReference>
<dbReference type="SUPFAM" id="SSF47459">
    <property type="entry name" value="HLH, helix-loop-helix DNA-binding domain"/>
    <property type="match status" value="1"/>
</dbReference>